<dbReference type="Proteomes" id="UP000192610">
    <property type="component" value="Unassembled WGS sequence"/>
</dbReference>
<comment type="caution">
    <text evidence="2">The sequence shown here is derived from an EMBL/GenBank/DDBJ whole genome shotgun (WGS) entry which is preliminary data.</text>
</comment>
<name>A0A1V9EU67_9BACT</name>
<sequence>MEYLNQYKDLIGLLLALVALIISIIALLYTIKAFALKAGYYLRCSYSTCSSMECDDSYISSLTLENLKDRAAVIFEIYIKLGNNNYLLLEDFKDSPLILKPFEVYHKEYDPILFYSTSLNIIKLNDLFNNRQLKTQVIVSTTDGKYKVNARTDRWRPEILFFKNYLTTIVHPVRLKYENSSYGSNVRYLVHFKYRNNEDQIVAIHEEDEQTKKFTKFNLTKESIASKEQLTALLSTQKANGNINCESFEVIDFNNRAKEIISEFATTPLKGKAYNYFYYTFIGRLFTFLENRRLKKNNKLLKENYNGNVNSNRQ</sequence>
<keyword evidence="1" id="KW-0472">Membrane</keyword>
<dbReference type="RefSeq" id="WP_081200419.1">
    <property type="nucleotide sequence ID" value="NZ_FOCZ01000017.1"/>
</dbReference>
<evidence type="ECO:0000313" key="2">
    <source>
        <dbReference type="EMBL" id="OQP49385.1"/>
    </source>
</evidence>
<keyword evidence="3" id="KW-1185">Reference proteome</keyword>
<evidence type="ECO:0000256" key="1">
    <source>
        <dbReference type="SAM" id="Phobius"/>
    </source>
</evidence>
<gene>
    <name evidence="2" type="ORF">A4H97_29060</name>
</gene>
<keyword evidence="1" id="KW-1133">Transmembrane helix</keyword>
<proteinExistence type="predicted"/>
<dbReference type="OrthoDB" id="1496231at2"/>
<dbReference type="EMBL" id="LVXG01000015">
    <property type="protein sequence ID" value="OQP49385.1"/>
    <property type="molecule type" value="Genomic_DNA"/>
</dbReference>
<feature type="transmembrane region" description="Helical" evidence="1">
    <location>
        <begin position="12"/>
        <end position="31"/>
    </location>
</feature>
<evidence type="ECO:0000313" key="3">
    <source>
        <dbReference type="Proteomes" id="UP000192610"/>
    </source>
</evidence>
<organism evidence="2 3">
    <name type="scientific">Niastella yeongjuensis</name>
    <dbReference type="NCBI Taxonomy" id="354355"/>
    <lineage>
        <taxon>Bacteria</taxon>
        <taxon>Pseudomonadati</taxon>
        <taxon>Bacteroidota</taxon>
        <taxon>Chitinophagia</taxon>
        <taxon>Chitinophagales</taxon>
        <taxon>Chitinophagaceae</taxon>
        <taxon>Niastella</taxon>
    </lineage>
</organism>
<reference evidence="3" key="1">
    <citation type="submission" date="2016-04" db="EMBL/GenBank/DDBJ databases">
        <authorList>
            <person name="Chen L."/>
            <person name="Zhuang W."/>
            <person name="Wang G."/>
        </authorList>
    </citation>
    <scope>NUCLEOTIDE SEQUENCE [LARGE SCALE GENOMIC DNA]</scope>
    <source>
        <strain evidence="3">17621</strain>
    </source>
</reference>
<accession>A0A1V9EU67</accession>
<dbReference type="AlphaFoldDB" id="A0A1V9EU67"/>
<protein>
    <submittedName>
        <fullName evidence="2">Uncharacterized protein</fullName>
    </submittedName>
</protein>
<keyword evidence="1" id="KW-0812">Transmembrane</keyword>